<gene>
    <name evidence="2" type="ORF">SD1D_1338</name>
</gene>
<dbReference type="OrthoDB" id="9777147at2"/>
<feature type="transmembrane region" description="Helical" evidence="1">
    <location>
        <begin position="163"/>
        <end position="182"/>
    </location>
</feature>
<dbReference type="KEGG" id="hsd:SD1D_1338"/>
<feature type="transmembrane region" description="Helical" evidence="1">
    <location>
        <begin position="21"/>
        <end position="41"/>
    </location>
</feature>
<dbReference type="Pfam" id="PF01066">
    <property type="entry name" value="CDP-OH_P_transf"/>
    <property type="match status" value="1"/>
</dbReference>
<sequence length="213" mass="24418">MLRKKVKNSSEYTMLYFLKDLPNICSLTGLLSSLMGIYLSIMGKYNYALIAVLWSVIFDWADGIIARSLKGRTDYHRTIGVQLDSLIDIVSFGIFPAIFLLSYGKYNTIFLPGVFLMVAGAAIRLSYFNVFGMIDKDTYRGLALDNNVIILSFVFIFERLFSYQVFSIIIYVVMLLLLVLNLAPIRTHKFGAKWFYILIVYTVLISIYYANLH</sequence>
<dbReference type="EMBL" id="LN879430">
    <property type="protein sequence ID" value="CUH92884.1"/>
    <property type="molecule type" value="Genomic_DNA"/>
</dbReference>
<keyword evidence="1" id="KW-0472">Membrane</keyword>
<dbReference type="Gene3D" id="1.20.120.1760">
    <property type="match status" value="1"/>
</dbReference>
<dbReference type="GO" id="GO:0016020">
    <property type="term" value="C:membrane"/>
    <property type="evidence" value="ECO:0007669"/>
    <property type="project" value="InterPro"/>
</dbReference>
<dbReference type="InterPro" id="IPR000462">
    <property type="entry name" value="CDP-OH_P_trans"/>
</dbReference>
<feature type="transmembrane region" description="Helical" evidence="1">
    <location>
        <begin position="194"/>
        <end position="211"/>
    </location>
</feature>
<evidence type="ECO:0000313" key="3">
    <source>
        <dbReference type="Proteomes" id="UP000196053"/>
    </source>
</evidence>
<dbReference type="GO" id="GO:0008654">
    <property type="term" value="P:phospholipid biosynthetic process"/>
    <property type="evidence" value="ECO:0007669"/>
    <property type="project" value="InterPro"/>
</dbReference>
<evidence type="ECO:0000256" key="1">
    <source>
        <dbReference type="SAM" id="Phobius"/>
    </source>
</evidence>
<accession>A0A0K8J679</accession>
<keyword evidence="3" id="KW-1185">Reference proteome</keyword>
<reference evidence="3" key="1">
    <citation type="submission" date="2015-09" db="EMBL/GenBank/DDBJ databases">
        <authorList>
            <person name="Wibberg D."/>
        </authorList>
    </citation>
    <scope>NUCLEOTIDE SEQUENCE [LARGE SCALE GENOMIC DNA]</scope>
    <source>
        <strain evidence="3">SD1D</strain>
    </source>
</reference>
<protein>
    <submittedName>
        <fullName evidence="2">Putative membrane protein</fullName>
    </submittedName>
</protein>
<dbReference type="Proteomes" id="UP000196053">
    <property type="component" value="Chromosome I"/>
</dbReference>
<dbReference type="AlphaFoldDB" id="A0A0K8J679"/>
<dbReference type="RefSeq" id="WP_058258216.1">
    <property type="nucleotide sequence ID" value="NZ_DUPS01000040.1"/>
</dbReference>
<keyword evidence="1" id="KW-1133">Transmembrane helix</keyword>
<feature type="transmembrane region" description="Helical" evidence="1">
    <location>
        <begin position="109"/>
        <end position="127"/>
    </location>
</feature>
<feature type="transmembrane region" description="Helical" evidence="1">
    <location>
        <begin position="47"/>
        <end position="65"/>
    </location>
</feature>
<feature type="transmembrane region" description="Helical" evidence="1">
    <location>
        <begin position="139"/>
        <end position="157"/>
    </location>
</feature>
<name>A0A0K8J679_9FIRM</name>
<proteinExistence type="predicted"/>
<dbReference type="GO" id="GO:0016780">
    <property type="term" value="F:phosphotransferase activity, for other substituted phosphate groups"/>
    <property type="evidence" value="ECO:0007669"/>
    <property type="project" value="InterPro"/>
</dbReference>
<keyword evidence="1" id="KW-0812">Transmembrane</keyword>
<organism evidence="2 3">
    <name type="scientific">Herbinix luporum</name>
    <dbReference type="NCBI Taxonomy" id="1679721"/>
    <lineage>
        <taxon>Bacteria</taxon>
        <taxon>Bacillati</taxon>
        <taxon>Bacillota</taxon>
        <taxon>Clostridia</taxon>
        <taxon>Lachnospirales</taxon>
        <taxon>Lachnospiraceae</taxon>
        <taxon>Herbinix</taxon>
    </lineage>
</organism>
<evidence type="ECO:0000313" key="2">
    <source>
        <dbReference type="EMBL" id="CUH92884.1"/>
    </source>
</evidence>
<dbReference type="InterPro" id="IPR043130">
    <property type="entry name" value="CDP-OH_PTrfase_TM_dom"/>
</dbReference>
<feature type="transmembrane region" description="Helical" evidence="1">
    <location>
        <begin position="86"/>
        <end position="103"/>
    </location>
</feature>